<dbReference type="RefSeq" id="WP_164313961.1">
    <property type="nucleotide sequence ID" value="NZ_JAAGLU010000008.1"/>
</dbReference>
<dbReference type="EMBL" id="JAAGLU010000008">
    <property type="protein sequence ID" value="NEC86523.1"/>
    <property type="molecule type" value="Genomic_DNA"/>
</dbReference>
<proteinExistence type="predicted"/>
<sequence length="75" mass="7891">MEPTQPNPTVYDVTLCVEELRAALGAHGITLPSLRIDLPSFAGSYRPPMGLVELGGCNAGTARKLAAVLRNAAEQ</sequence>
<evidence type="ECO:0000313" key="1">
    <source>
        <dbReference type="EMBL" id="NEC86523.1"/>
    </source>
</evidence>
<protein>
    <submittedName>
        <fullName evidence="1">Uncharacterized protein</fullName>
    </submittedName>
</protein>
<gene>
    <name evidence="1" type="ORF">G3I71_12015</name>
</gene>
<name>A0A6B3BQD4_9ACTN</name>
<accession>A0A6B3BQD4</accession>
<dbReference type="AlphaFoldDB" id="A0A6B3BQD4"/>
<organism evidence="1">
    <name type="scientific">Streptomyces sp. SID12501</name>
    <dbReference type="NCBI Taxonomy" id="2706042"/>
    <lineage>
        <taxon>Bacteria</taxon>
        <taxon>Bacillati</taxon>
        <taxon>Actinomycetota</taxon>
        <taxon>Actinomycetes</taxon>
        <taxon>Kitasatosporales</taxon>
        <taxon>Streptomycetaceae</taxon>
        <taxon>Streptomyces</taxon>
    </lineage>
</organism>
<comment type="caution">
    <text evidence="1">The sequence shown here is derived from an EMBL/GenBank/DDBJ whole genome shotgun (WGS) entry which is preliminary data.</text>
</comment>
<reference evidence="1" key="1">
    <citation type="submission" date="2020-01" db="EMBL/GenBank/DDBJ databases">
        <title>Insect and environment-associated Actinomycetes.</title>
        <authorList>
            <person name="Currrie C."/>
            <person name="Chevrette M."/>
            <person name="Carlson C."/>
            <person name="Stubbendieck R."/>
            <person name="Wendt-Pienkowski E."/>
        </authorList>
    </citation>
    <scope>NUCLEOTIDE SEQUENCE</scope>
    <source>
        <strain evidence="1">SID12501</strain>
    </source>
</reference>